<comment type="similarity">
    <text evidence="3 16">Belongs to the cytochrome P450 family.</text>
</comment>
<evidence type="ECO:0000256" key="15">
    <source>
        <dbReference type="PIRSR" id="PIRSR602401-1"/>
    </source>
</evidence>
<accession>A0AA88URD3</accession>
<evidence type="ECO:0000256" key="16">
    <source>
        <dbReference type="RuleBase" id="RU000461"/>
    </source>
</evidence>
<dbReference type="Gene3D" id="1.10.630.10">
    <property type="entry name" value="Cytochrome P450"/>
    <property type="match status" value="1"/>
</dbReference>
<dbReference type="GO" id="GO:0009414">
    <property type="term" value="P:response to water deprivation"/>
    <property type="evidence" value="ECO:0007669"/>
    <property type="project" value="UniProtKB-ARBA"/>
</dbReference>
<dbReference type="Pfam" id="PF00067">
    <property type="entry name" value="p450"/>
    <property type="match status" value="1"/>
</dbReference>
<dbReference type="GO" id="GO:0010295">
    <property type="term" value="F:(+)-abscisic acid 8'-hydroxylase activity"/>
    <property type="evidence" value="ECO:0007669"/>
    <property type="project" value="UniProtKB-EC"/>
</dbReference>
<dbReference type="GO" id="GO:0009737">
    <property type="term" value="P:response to abscisic acid"/>
    <property type="evidence" value="ECO:0007669"/>
    <property type="project" value="UniProtKB-ARBA"/>
</dbReference>
<sequence>MKHKQRAKLPPGTMGWPYIGETLQMYSQDPNVFFAAKQERYGDIFKTNILGCPCVMLASPEAARFVLVTHSHLFKPTYPKSKEKMIGPSALFFHQGDYHAHLRKLVQNSLSPETIRKLVPDIEDIAISALESLANQQVTKTFYEMKKFAFEVGILSIFGQLNTRYREELKENYCIVEKGYNSFPTNLPGTAYQKAMVARKRLDQILNEIISERKEKKLLENDLLAHLLNFKDEKGQTLTEVQIADNIIGVLFAAQDTTASALTWILKYLHDDQKLLEAVKEEQKAIFDLNDGGKRPLEWAQIRNMPQTYRVISESLRMSSIISFTFREAVVDIEYNGYLIPKGWKVMPLFRNIHHNPKFFTDPETFNPSRFEVAPKPGTYTPFGNGVHACPGNELAKLEMLILIHHLVTKFRWHLVGSKNVIQYSPFPIPQHGLPARFRKDYKA</sequence>
<dbReference type="PANTHER" id="PTHR24286:SF375">
    <property type="entry name" value="ABSCISIC ACID 8'-HYDROXYLASE 4-LIKE"/>
    <property type="match status" value="1"/>
</dbReference>
<comment type="pathway">
    <text evidence="13">Plant hormone degradation; abscisic acid degradation.</text>
</comment>
<evidence type="ECO:0000256" key="7">
    <source>
        <dbReference type="ARBA" id="ARBA00022989"/>
    </source>
</evidence>
<dbReference type="InterPro" id="IPR002401">
    <property type="entry name" value="Cyt_P450_E_grp-I"/>
</dbReference>
<keyword evidence="8 16" id="KW-0560">Oxidoreductase</keyword>
<dbReference type="SUPFAM" id="SSF48264">
    <property type="entry name" value="Cytochrome P450"/>
    <property type="match status" value="1"/>
</dbReference>
<evidence type="ECO:0000256" key="5">
    <source>
        <dbReference type="ARBA" id="ARBA00022692"/>
    </source>
</evidence>
<dbReference type="PANTHER" id="PTHR24286">
    <property type="entry name" value="CYTOCHROME P450 26"/>
    <property type="match status" value="1"/>
</dbReference>
<dbReference type="InterPro" id="IPR036396">
    <property type="entry name" value="Cyt_P450_sf"/>
</dbReference>
<dbReference type="GO" id="GO:0020037">
    <property type="term" value="F:heme binding"/>
    <property type="evidence" value="ECO:0007669"/>
    <property type="project" value="InterPro"/>
</dbReference>
<evidence type="ECO:0000256" key="2">
    <source>
        <dbReference type="ARBA" id="ARBA00004167"/>
    </source>
</evidence>
<dbReference type="InterPro" id="IPR001128">
    <property type="entry name" value="Cyt_P450"/>
</dbReference>
<dbReference type="CDD" id="cd11043">
    <property type="entry name" value="CYP90-like"/>
    <property type="match status" value="1"/>
</dbReference>
<name>A0AA88URD3_9ASTE</name>
<evidence type="ECO:0000256" key="10">
    <source>
        <dbReference type="ARBA" id="ARBA00023033"/>
    </source>
</evidence>
<dbReference type="AlphaFoldDB" id="A0AA88URD3"/>
<keyword evidence="6 15" id="KW-0479">Metal-binding</keyword>
<keyword evidence="18" id="KW-1185">Reference proteome</keyword>
<dbReference type="GO" id="GO:0005506">
    <property type="term" value="F:iron ion binding"/>
    <property type="evidence" value="ECO:0007669"/>
    <property type="project" value="InterPro"/>
</dbReference>
<evidence type="ECO:0000256" key="9">
    <source>
        <dbReference type="ARBA" id="ARBA00023004"/>
    </source>
</evidence>
<evidence type="ECO:0000256" key="1">
    <source>
        <dbReference type="ARBA" id="ARBA00001971"/>
    </source>
</evidence>
<keyword evidence="5" id="KW-0812">Transmembrane</keyword>
<dbReference type="GO" id="GO:0016020">
    <property type="term" value="C:membrane"/>
    <property type="evidence" value="ECO:0007669"/>
    <property type="project" value="UniProtKB-SubCell"/>
</dbReference>
<protein>
    <recommendedName>
        <fullName evidence="14">(+)-abscisic acid 8'-hydroxylase</fullName>
        <ecNumber evidence="14">1.14.14.137</ecNumber>
    </recommendedName>
</protein>
<comment type="caution">
    <text evidence="17">The sequence shown here is derived from an EMBL/GenBank/DDBJ whole genome shotgun (WGS) entry which is preliminary data.</text>
</comment>
<dbReference type="PRINTS" id="PR00463">
    <property type="entry name" value="EP450I"/>
</dbReference>
<evidence type="ECO:0000313" key="17">
    <source>
        <dbReference type="EMBL" id="KAK2991516.1"/>
    </source>
</evidence>
<comment type="subcellular location">
    <subcellularLocation>
        <location evidence="2">Membrane</location>
        <topology evidence="2">Single-pass membrane protein</topology>
    </subcellularLocation>
</comment>
<feature type="binding site" description="axial binding residue" evidence="15">
    <location>
        <position position="390"/>
    </location>
    <ligand>
        <name>heme</name>
        <dbReference type="ChEBI" id="CHEBI:30413"/>
    </ligand>
    <ligandPart>
        <name>Fe</name>
        <dbReference type="ChEBI" id="CHEBI:18248"/>
    </ligandPart>
</feature>
<evidence type="ECO:0000256" key="3">
    <source>
        <dbReference type="ARBA" id="ARBA00010617"/>
    </source>
</evidence>
<evidence type="ECO:0000256" key="11">
    <source>
        <dbReference type="ARBA" id="ARBA00023136"/>
    </source>
</evidence>
<dbReference type="GO" id="GO:0016125">
    <property type="term" value="P:sterol metabolic process"/>
    <property type="evidence" value="ECO:0007669"/>
    <property type="project" value="TreeGrafter"/>
</dbReference>
<dbReference type="PROSITE" id="PS00086">
    <property type="entry name" value="CYTOCHROME_P450"/>
    <property type="match status" value="1"/>
</dbReference>
<organism evidence="17 18">
    <name type="scientific">Escallonia rubra</name>
    <dbReference type="NCBI Taxonomy" id="112253"/>
    <lineage>
        <taxon>Eukaryota</taxon>
        <taxon>Viridiplantae</taxon>
        <taxon>Streptophyta</taxon>
        <taxon>Embryophyta</taxon>
        <taxon>Tracheophyta</taxon>
        <taxon>Spermatophyta</taxon>
        <taxon>Magnoliopsida</taxon>
        <taxon>eudicotyledons</taxon>
        <taxon>Gunneridae</taxon>
        <taxon>Pentapetalae</taxon>
        <taxon>asterids</taxon>
        <taxon>campanulids</taxon>
        <taxon>Escalloniales</taxon>
        <taxon>Escalloniaceae</taxon>
        <taxon>Escallonia</taxon>
    </lineage>
</organism>
<dbReference type="EC" id="1.14.14.137" evidence="14"/>
<evidence type="ECO:0000256" key="12">
    <source>
        <dbReference type="ARBA" id="ARBA00050609"/>
    </source>
</evidence>
<keyword evidence="11" id="KW-0472">Membrane</keyword>
<keyword evidence="10 16" id="KW-0503">Monooxygenase</keyword>
<reference evidence="17" key="1">
    <citation type="submission" date="2022-12" db="EMBL/GenBank/DDBJ databases">
        <title>Draft genome assemblies for two species of Escallonia (Escalloniales).</title>
        <authorList>
            <person name="Chanderbali A."/>
            <person name="Dervinis C."/>
            <person name="Anghel I."/>
            <person name="Soltis D."/>
            <person name="Soltis P."/>
            <person name="Zapata F."/>
        </authorList>
    </citation>
    <scope>NUCLEOTIDE SEQUENCE</scope>
    <source>
        <strain evidence="17">UCBG92.1500</strain>
        <tissue evidence="17">Leaf</tissue>
    </source>
</reference>
<evidence type="ECO:0000256" key="13">
    <source>
        <dbReference type="ARBA" id="ARBA00060633"/>
    </source>
</evidence>
<dbReference type="EMBL" id="JAVXUO010000518">
    <property type="protein sequence ID" value="KAK2991516.1"/>
    <property type="molecule type" value="Genomic_DNA"/>
</dbReference>
<keyword evidence="7" id="KW-1133">Transmembrane helix</keyword>
<dbReference type="InterPro" id="IPR017972">
    <property type="entry name" value="Cyt_P450_CS"/>
</dbReference>
<evidence type="ECO:0000256" key="6">
    <source>
        <dbReference type="ARBA" id="ARBA00022723"/>
    </source>
</evidence>
<keyword evidence="9 15" id="KW-0408">Iron</keyword>
<dbReference type="GO" id="GO:0046345">
    <property type="term" value="P:abscisic acid catabolic process"/>
    <property type="evidence" value="ECO:0007669"/>
    <property type="project" value="UniProtKB-ARBA"/>
</dbReference>
<evidence type="ECO:0000313" key="18">
    <source>
        <dbReference type="Proteomes" id="UP001187471"/>
    </source>
</evidence>
<gene>
    <name evidence="17" type="ORF">RJ640_016551</name>
</gene>
<keyword evidence="4 15" id="KW-0349">Heme</keyword>
<comment type="cofactor">
    <cofactor evidence="1 15">
        <name>heme</name>
        <dbReference type="ChEBI" id="CHEBI:30413"/>
    </cofactor>
</comment>
<evidence type="ECO:0000256" key="8">
    <source>
        <dbReference type="ARBA" id="ARBA00023002"/>
    </source>
</evidence>
<dbReference type="FunFam" id="1.10.630.10:FF:000014">
    <property type="entry name" value="Abscisic acid 8"/>
    <property type="match status" value="1"/>
</dbReference>
<dbReference type="PRINTS" id="PR00385">
    <property type="entry name" value="P450"/>
</dbReference>
<proteinExistence type="inferred from homology"/>
<dbReference type="Proteomes" id="UP001187471">
    <property type="component" value="Unassembled WGS sequence"/>
</dbReference>
<evidence type="ECO:0000256" key="14">
    <source>
        <dbReference type="ARBA" id="ARBA00066338"/>
    </source>
</evidence>
<evidence type="ECO:0000256" key="4">
    <source>
        <dbReference type="ARBA" id="ARBA00022617"/>
    </source>
</evidence>
<comment type="catalytic activity">
    <reaction evidence="12">
        <text>2-cis-(+)-abscisate + reduced [NADPH--hemoprotein reductase] + O2 = (+)-8'-hydroxyabscisate + oxidized [NADPH--hemoprotein reductase] + H2O + H(+)</text>
        <dbReference type="Rhea" id="RHEA:12897"/>
        <dbReference type="Rhea" id="RHEA-COMP:11964"/>
        <dbReference type="Rhea" id="RHEA-COMP:11965"/>
        <dbReference type="ChEBI" id="CHEBI:15377"/>
        <dbReference type="ChEBI" id="CHEBI:15378"/>
        <dbReference type="ChEBI" id="CHEBI:15379"/>
        <dbReference type="ChEBI" id="CHEBI:37569"/>
        <dbReference type="ChEBI" id="CHEBI:57618"/>
        <dbReference type="ChEBI" id="CHEBI:58210"/>
        <dbReference type="ChEBI" id="CHEBI:58490"/>
        <dbReference type="EC" id="1.14.14.137"/>
    </reaction>
</comment>